<evidence type="ECO:0000313" key="2">
    <source>
        <dbReference type="EMBL" id="WHY84806.1"/>
    </source>
</evidence>
<accession>A0AA95SF06</accession>
<sequence length="522" mass="60363">MKITKICLIDDKNTVELEKLNRLMAVFCTAFRYSFNRLIEGEQSGKLIKMVNALFRLNKRYAEDAVMQAQAILSSQKELLPSRIEGVQGKIKKTCKKIEDYQTGKKRPKKVSLEVCLIGLNARLEKLQLKESCLLKHQEDQTIPTVIFGGKKNFYERLKGTISNDEWKDLRSNTLYSRGDKSKKGNLNTRIVFDEKEQQLFIEVANPLQVEGRKKSPRLRFKLHVSDKYFNEMVEVVLPNEVGKTSKSNPFEEYKPYSIELKRKNGKVYVHITYDEEAHGSVLNWNEKIQSDIVAGVDVNVDRVAISILTKQGNLLDSKTFYCHEIEYVKSNRSSNISGELAKDIVQYLLSWNVGAMVLEDIKLKQDHDTNKLFNRRVHSFAKTKLQKAIISRGLRNGFKIKKVNPAYTSVIGRFKYSKKYGLSVHEAASFVIGRRGLDFDEKIPQELLNHLRTIVKPKLISLLGSMEESETKSNNGKQRRKFMGMMVTNIETFKVNHRWKLWNVIHKTLMMKNQEIQFKVV</sequence>
<organism evidence="2 3">
    <name type="scientific">Neobacillus novalis</name>
    <dbReference type="NCBI Taxonomy" id="220687"/>
    <lineage>
        <taxon>Bacteria</taxon>
        <taxon>Bacillati</taxon>
        <taxon>Bacillota</taxon>
        <taxon>Bacilli</taxon>
        <taxon>Bacillales</taxon>
        <taxon>Bacillaceae</taxon>
        <taxon>Neobacillus</taxon>
    </lineage>
</organism>
<evidence type="ECO:0000313" key="3">
    <source>
        <dbReference type="Proteomes" id="UP001178288"/>
    </source>
</evidence>
<dbReference type="GO" id="GO:0003677">
    <property type="term" value="F:DNA binding"/>
    <property type="evidence" value="ECO:0007669"/>
    <property type="project" value="UniProtKB-KW"/>
</dbReference>
<evidence type="ECO:0000256" key="1">
    <source>
        <dbReference type="ARBA" id="ARBA00023125"/>
    </source>
</evidence>
<dbReference type="RefSeq" id="WP_066090319.1">
    <property type="nucleotide sequence ID" value="NZ_CP126114.1"/>
</dbReference>
<keyword evidence="1" id="KW-0238">DNA-binding</keyword>
<dbReference type="AlphaFoldDB" id="A0AA95SF06"/>
<dbReference type="InterPro" id="IPR010095">
    <property type="entry name" value="Cas12f1-like_TNB"/>
</dbReference>
<reference evidence="2" key="1">
    <citation type="submission" date="2023-05" db="EMBL/GenBank/DDBJ databases">
        <title>Comparative genomics of Bacillaceae isolates and their secondary metabolite potential.</title>
        <authorList>
            <person name="Song L."/>
            <person name="Nielsen L.J."/>
            <person name="Mohite O."/>
            <person name="Xu X."/>
            <person name="Weber T."/>
            <person name="Kovacs A.T."/>
        </authorList>
    </citation>
    <scope>NUCLEOTIDE SEQUENCE</scope>
    <source>
        <strain evidence="2">XLM17</strain>
    </source>
</reference>
<dbReference type="Proteomes" id="UP001178288">
    <property type="component" value="Chromosome"/>
</dbReference>
<dbReference type="NCBIfam" id="TIGR01766">
    <property type="entry name" value="IS200/IS605 family accessory protein TnpB-like domain"/>
    <property type="match status" value="1"/>
</dbReference>
<proteinExistence type="predicted"/>
<protein>
    <submittedName>
        <fullName evidence="2">IS200/IS605 family accessory protein TnpB-related protein</fullName>
    </submittedName>
</protein>
<keyword evidence="3" id="KW-1185">Reference proteome</keyword>
<gene>
    <name evidence="2" type="ORF">QNH39_19430</name>
</gene>
<dbReference type="KEGG" id="nnv:QNH39_19430"/>
<dbReference type="EMBL" id="CP126114">
    <property type="protein sequence ID" value="WHY84806.1"/>
    <property type="molecule type" value="Genomic_DNA"/>
</dbReference>
<name>A0AA95SF06_9BACI</name>